<keyword evidence="1" id="KW-0378">Hydrolase</keyword>
<dbReference type="InterPro" id="IPR016130">
    <property type="entry name" value="Tyr_Pase_AS"/>
</dbReference>
<dbReference type="InterPro" id="IPR029023">
    <property type="entry name" value="Tensin_phosphatase"/>
</dbReference>
<sequence>MGEERKRVMDAVQSHPELSADDTPVTRIHHRQHPWDVNFLDKIRGIVSRNKRRYKSDGYDLDLAYITDKIIAMGAPAQGRRGLYRNNMRDVQSFLKQKHQAAGYCVYNLCTEEHFAYKPSKFEMVANFPFDDHQVPPLALIHGFCEHVHSFLREHPRGVAAVHCKAGKGRTGLMICCYLLYAGICKTVDEALHFYAVQRTFDGKGITNPSQTRYVQYFAMSLANMPEQRRVCLKAVSIGGLNWLGSGKTYIKVSCRPTGASEAAKVAKEYLNDRRQASFGHCSLEGDIKIEVIRARENRPNRKLFSAWLQSAYIEVPSIELKRADLDKVAKVVPPSALLQLEFDSADASQKSAALAVPGRT</sequence>
<evidence type="ECO:0000256" key="1">
    <source>
        <dbReference type="ARBA" id="ARBA00022801"/>
    </source>
</evidence>
<feature type="domain" description="Tyrosine specific protein phosphatases" evidence="3">
    <location>
        <begin position="142"/>
        <end position="199"/>
    </location>
</feature>
<dbReference type="Gene3D" id="3.90.190.10">
    <property type="entry name" value="Protein tyrosine phosphatase superfamily"/>
    <property type="match status" value="1"/>
</dbReference>
<dbReference type="PROSITE" id="PS00383">
    <property type="entry name" value="TYR_PHOSPHATASE_1"/>
    <property type="match status" value="1"/>
</dbReference>
<proteinExistence type="predicted"/>
<dbReference type="EMBL" id="CAXHTA020000005">
    <property type="protein sequence ID" value="CAL5221800.1"/>
    <property type="molecule type" value="Genomic_DNA"/>
</dbReference>
<evidence type="ECO:0000259" key="3">
    <source>
        <dbReference type="PROSITE" id="PS50056"/>
    </source>
</evidence>
<organism evidence="5 6">
    <name type="scientific">Coccomyxa viridis</name>
    <dbReference type="NCBI Taxonomy" id="1274662"/>
    <lineage>
        <taxon>Eukaryota</taxon>
        <taxon>Viridiplantae</taxon>
        <taxon>Chlorophyta</taxon>
        <taxon>core chlorophytes</taxon>
        <taxon>Trebouxiophyceae</taxon>
        <taxon>Trebouxiophyceae incertae sedis</taxon>
        <taxon>Coccomyxaceae</taxon>
        <taxon>Coccomyxa</taxon>
    </lineage>
</organism>
<feature type="domain" description="Phosphatase tensin-type" evidence="4">
    <location>
        <begin position="52"/>
        <end position="225"/>
    </location>
</feature>
<dbReference type="SMART" id="SM01326">
    <property type="entry name" value="PTEN_C2"/>
    <property type="match status" value="1"/>
</dbReference>
<dbReference type="PROSITE" id="PS51181">
    <property type="entry name" value="PPASE_TENSIN"/>
    <property type="match status" value="1"/>
</dbReference>
<evidence type="ECO:0000313" key="6">
    <source>
        <dbReference type="Proteomes" id="UP001497392"/>
    </source>
</evidence>
<dbReference type="InterPro" id="IPR029021">
    <property type="entry name" value="Prot-tyrosine_phosphatase-like"/>
</dbReference>
<dbReference type="Proteomes" id="UP001497392">
    <property type="component" value="Unassembled WGS sequence"/>
</dbReference>
<comment type="caution">
    <text evidence="5">The sequence shown here is derived from an EMBL/GenBank/DDBJ whole genome shotgun (WGS) entry which is preliminary data.</text>
</comment>
<evidence type="ECO:0000259" key="4">
    <source>
        <dbReference type="PROSITE" id="PS51181"/>
    </source>
</evidence>
<dbReference type="Gene3D" id="2.60.40.1110">
    <property type="match status" value="1"/>
</dbReference>
<dbReference type="SUPFAM" id="SSF52799">
    <property type="entry name" value="(Phosphotyrosine protein) phosphatases II"/>
    <property type="match status" value="1"/>
</dbReference>
<dbReference type="InterPro" id="IPR000387">
    <property type="entry name" value="Tyr_Pase_dom"/>
</dbReference>
<reference evidence="5 6" key="1">
    <citation type="submission" date="2024-06" db="EMBL/GenBank/DDBJ databases">
        <authorList>
            <person name="Kraege A."/>
            <person name="Thomma B."/>
        </authorList>
    </citation>
    <scope>NUCLEOTIDE SEQUENCE [LARGE SCALE GENOMIC DNA]</scope>
</reference>
<evidence type="ECO:0000313" key="5">
    <source>
        <dbReference type="EMBL" id="CAL5221800.1"/>
    </source>
</evidence>
<keyword evidence="2" id="KW-0904">Protein phosphatase</keyword>
<dbReference type="InterPro" id="IPR051281">
    <property type="entry name" value="Dual-spec_lipid-protein_phosph"/>
</dbReference>
<dbReference type="PROSITE" id="PS50056">
    <property type="entry name" value="TYR_PHOSPHATASE_2"/>
    <property type="match status" value="1"/>
</dbReference>
<evidence type="ECO:0000256" key="2">
    <source>
        <dbReference type="ARBA" id="ARBA00022912"/>
    </source>
</evidence>
<dbReference type="PANTHER" id="PTHR12305">
    <property type="entry name" value="PHOSPHATASE WITH HOMOLOGY TO TENSIN"/>
    <property type="match status" value="1"/>
</dbReference>
<dbReference type="InterPro" id="IPR014020">
    <property type="entry name" value="Tensin_C2-dom"/>
</dbReference>
<name>A0ABP1FPB3_9CHLO</name>
<protein>
    <submittedName>
        <fullName evidence="5">G4055 protein</fullName>
    </submittedName>
</protein>
<keyword evidence="6" id="KW-1185">Reference proteome</keyword>
<dbReference type="Pfam" id="PF22785">
    <property type="entry name" value="Tc-R-P"/>
    <property type="match status" value="1"/>
</dbReference>
<gene>
    <name evidence="5" type="primary">g4055</name>
    <name evidence="5" type="ORF">VP750_LOCUS3459</name>
</gene>
<accession>A0ABP1FPB3</accession>